<feature type="compositionally biased region" description="Acidic residues" evidence="3">
    <location>
        <begin position="107"/>
        <end position="122"/>
    </location>
</feature>
<feature type="region of interest" description="Disordered" evidence="3">
    <location>
        <begin position="625"/>
        <end position="665"/>
    </location>
</feature>
<evidence type="ECO:0000256" key="3">
    <source>
        <dbReference type="SAM" id="MobiDB-lite"/>
    </source>
</evidence>
<gene>
    <name evidence="4" type="ORF">ACHAXA_001967</name>
</gene>
<comment type="caution">
    <text evidence="4">The sequence shown here is derived from an EMBL/GenBank/DDBJ whole genome shotgun (WGS) entry which is preliminary data.</text>
</comment>
<feature type="region of interest" description="Disordered" evidence="3">
    <location>
        <begin position="287"/>
        <end position="307"/>
    </location>
</feature>
<accession>A0ABD3RRQ9</accession>
<feature type="region of interest" description="Disordered" evidence="3">
    <location>
        <begin position="1269"/>
        <end position="1297"/>
    </location>
</feature>
<feature type="compositionally biased region" description="Acidic residues" evidence="3">
    <location>
        <begin position="1551"/>
        <end position="1565"/>
    </location>
</feature>
<feature type="region of interest" description="Disordered" evidence="3">
    <location>
        <begin position="137"/>
        <end position="162"/>
    </location>
</feature>
<feature type="compositionally biased region" description="Basic and acidic residues" evidence="3">
    <location>
        <begin position="1272"/>
        <end position="1283"/>
    </location>
</feature>
<feature type="region of interest" description="Disordered" evidence="3">
    <location>
        <begin position="97"/>
        <end position="123"/>
    </location>
</feature>
<sequence>MEPFVPDWSYAPVEVAREDGGRGGVETTIGNGPSSKSSATTEPDGRRGIAALAISDADDYEYNAVGGIEITQSPRGTLRIRDGTTNAKSIEDIVVVGRGGRGGRDEGIDDDDAEHDDDDDDPERQCRYWSALAAGKEEVGGGGEDVAPSSLSSSSSSSPASCANDDNFGDIWSTEAFFGTGGGGCGDPFSSPLRDMLDSGEYSLLDLLGQDELLQELRGCEPRLLGYFTGEGREEVAAALVECLQIDDGYGGCGRERWCARERERREGRRPGGARRNNSSPIATAVAEATAQSSAAGARGVQSPPAIGTWSCDEEVVEGSTRTPEDEYNLRFVRYPYMACEVLCSDVGQGGDVTLLNALVDGYFVDDEIVDDEVIIVDESDSMLDDRGYLGEGGGVEEGGEEKEDGAAASSSVDDNDNDAFRLHRNRRPPPLLHKRIPRKRRVLDLLFGVLVDAPTSSLDDRRAGYLERVLNLLFAKRGQAMCEYMNTASIVASGGISIGKRRNVITIAVDPDAALGDLGSPLSIATEIVATTEVSANDVGASYTDLPGNRSYDAGDYSASLDGVVDGDCYPDVDGDPTTTRKAAVPNDAPPVLMCALFDHLHSHSIMHIVQRLLLPSPTRRQATAAGQKWENIAKHDNHNKIHRTGANDNGADEDTSGENNPRFSEINNRFINTLSAMNTEEDEEDDVEPVNDIFQCDWSMLKTNQVLELLLKRLGGDTSSFLVSYGHLVGYDAPCCAHVNGKRMKNGTSIVTKTDDRHLEKKEESHIAAKEATLLSSQHASEILIAIIQNSSLDSPFMISLSSDPALQRILDLVMPTSLSSSSEIKEPEFVAHESIMTCAITVLECLVLQLGGYGAVAASSLGATDVGDDDGQKVSSFASFANKTGPRMTDYDLDLKKHLSPSATQLSTPSVANATTLLRHVNALLVRLSELLTHPITETWVELSQYSNGRPRTLLGASRLCIVRLVESLVLLGNPAVDMAFQSSDCLEKCLDLFWQFEWCSMLHQSAANMLVHVFEGGVSRMGLQKYFLVRCNLLRRLMDSFIDVVGENITGSTAETDANGPSKEEREALDQRIEEDIIESPRLPQYVEATVAVSTLSTAKCDYHGCQNNYGAIGEDEVDSIAPVSEDDVDSLMEKESQEGINDLSPKDRNEDGGANTPESFTHNFPPATPQGGLSNQIYFRKGNMGHVIIICQALVHACNNTVSHNLGQRGDDNVVIIKQTGESSLSFPASLDDNSITSSFETSAIHAKTHSHDDDFACSNFKKRKDRSPVRDGEDIKRLASSPSSNNSEDLPTCHAMLESEITSSPEVSQAPIDHESNSLRKSPLPIEDILRQHPLFGKWQSFVTSVLASEMSVQSTPLGSQLATNKPNAAVSSAINENFGSDFLGIDDDGPSPFQGSGLFGGIVVGEIDMDENDLDIAASMMEALRVGHNRHRPSFGGGGSILENETIGSGKSPRGIANFGSVIQQPGGFQDYVYDDPLGQVHLFESDDSNDEDDGNFNCTSKISFDEDCLMSDAMVVSSDGGMTNLHSRHNGNMAKSESSSSDEVYDDEDDDDDDDDDVPVMDLFAGSFDPSFADFDAMASDCNPFDPVEANSGFGNSDIAGDAGYKSGDDFFQFSKTPLLVDSLLSDPED</sequence>
<reference evidence="4 5" key="1">
    <citation type="submission" date="2024-10" db="EMBL/GenBank/DDBJ databases">
        <title>Updated reference genomes for cyclostephanoid diatoms.</title>
        <authorList>
            <person name="Roberts W.R."/>
            <person name="Alverson A.J."/>
        </authorList>
    </citation>
    <scope>NUCLEOTIDE SEQUENCE [LARGE SCALE GENOMIC DNA]</scope>
    <source>
        <strain evidence="4 5">AJA228-03</strain>
    </source>
</reference>
<evidence type="ECO:0000256" key="2">
    <source>
        <dbReference type="ARBA" id="ARBA00023306"/>
    </source>
</evidence>
<dbReference type="InterPro" id="IPR007587">
    <property type="entry name" value="SAPS"/>
</dbReference>
<feature type="region of interest" description="Disordered" evidence="3">
    <location>
        <begin position="1532"/>
        <end position="1565"/>
    </location>
</feature>
<keyword evidence="5" id="KW-1185">Reference proteome</keyword>
<evidence type="ECO:0000313" key="5">
    <source>
        <dbReference type="Proteomes" id="UP001530377"/>
    </source>
</evidence>
<keyword evidence="2" id="KW-0131">Cell cycle</keyword>
<feature type="compositionally biased region" description="Polar residues" evidence="3">
    <location>
        <begin position="28"/>
        <end position="41"/>
    </location>
</feature>
<feature type="region of interest" description="Disordered" evidence="3">
    <location>
        <begin position="15"/>
        <end position="45"/>
    </location>
</feature>
<dbReference type="PANTHER" id="PTHR12634">
    <property type="entry name" value="SIT4 YEAST -ASSOCIATING PROTEIN-RELATED"/>
    <property type="match status" value="1"/>
</dbReference>
<proteinExistence type="inferred from homology"/>
<feature type="compositionally biased region" description="Polar residues" evidence="3">
    <location>
        <begin position="1286"/>
        <end position="1295"/>
    </location>
</feature>
<dbReference type="PANTHER" id="PTHR12634:SF8">
    <property type="entry name" value="FIERY MOUNTAIN, ISOFORM D"/>
    <property type="match status" value="1"/>
</dbReference>
<dbReference type="Proteomes" id="UP001530377">
    <property type="component" value="Unassembled WGS sequence"/>
</dbReference>
<feature type="compositionally biased region" description="Low complexity" evidence="3">
    <location>
        <begin position="147"/>
        <end position="161"/>
    </location>
</feature>
<comment type="similarity">
    <text evidence="1">Belongs to the SAPS family.</text>
</comment>
<evidence type="ECO:0000256" key="1">
    <source>
        <dbReference type="ARBA" id="ARBA00006180"/>
    </source>
</evidence>
<feature type="region of interest" description="Disordered" evidence="3">
    <location>
        <begin position="1131"/>
        <end position="1173"/>
    </location>
</feature>
<evidence type="ECO:0000313" key="4">
    <source>
        <dbReference type="EMBL" id="KAL3815563.1"/>
    </source>
</evidence>
<organism evidence="4 5">
    <name type="scientific">Cyclostephanos tholiformis</name>
    <dbReference type="NCBI Taxonomy" id="382380"/>
    <lineage>
        <taxon>Eukaryota</taxon>
        <taxon>Sar</taxon>
        <taxon>Stramenopiles</taxon>
        <taxon>Ochrophyta</taxon>
        <taxon>Bacillariophyta</taxon>
        <taxon>Coscinodiscophyceae</taxon>
        <taxon>Thalassiosirophycidae</taxon>
        <taxon>Stephanodiscales</taxon>
        <taxon>Stephanodiscaceae</taxon>
        <taxon>Cyclostephanos</taxon>
    </lineage>
</organism>
<feature type="compositionally biased region" description="Low complexity" evidence="3">
    <location>
        <begin position="287"/>
        <end position="298"/>
    </location>
</feature>
<protein>
    <submittedName>
        <fullName evidence="4">Uncharacterized protein</fullName>
    </submittedName>
</protein>
<dbReference type="EMBL" id="JALLPB020000193">
    <property type="protein sequence ID" value="KAL3815563.1"/>
    <property type="molecule type" value="Genomic_DNA"/>
</dbReference>
<name>A0ABD3RRQ9_9STRA</name>
<feature type="region of interest" description="Disordered" evidence="3">
    <location>
        <begin position="386"/>
        <end position="425"/>
    </location>
</feature>